<feature type="transmembrane region" description="Helical" evidence="5">
    <location>
        <begin position="51"/>
        <end position="69"/>
    </location>
</feature>
<name>A0A3M6RA07_9BURK</name>
<sequence length="498" mass="50998">MPISAREPGLPLAAWVSGVLLLLFVAWVLVSAFGAGAILPGTPALQGALPAQGALTLCVFAIAIWLWMFSSVDDTYVALGAATALVMMGVVRDSDLFVSLGEDTVWLLLGAFLIAAGVSASGLATRVAAFVVTGARSPAQLAHLCTAALVATAFMVPATSGRAALTLPVFVALAGVLSDRPALVRALALLFPSVILLSAVASYLGAGAHLITNQILQAADMPGFSFASWLKFGLPLAVLASHACAVLILWLFVPQDERRQPLRVTVADMQAHADTPLSGPLLKGQGRAASLVGLAMLLWCTEPLHGLHPAMVALACGLVMTHPTVGAVSLTKALKSVPWSLLMFMAATLTLGTALVKSGAADWLAAQTLGQLRGTGRLAALGFLVAVVLLSTAAHLVIQSRSARSAVLIPIVIALAPGVGVSPTAAAMASTAAAGFCHTLTSSAKPMTLYAHVSGTPTYAPADLLRMSAWLAPLSALLVLLFALLLWPALGLPVLVAP</sequence>
<dbReference type="PANTHER" id="PTHR43652:SF2">
    <property type="entry name" value="BASIC AMINO ACID ANTIPORTER YFCC-RELATED"/>
    <property type="match status" value="1"/>
</dbReference>
<feature type="transmembrane region" description="Helical" evidence="5">
    <location>
        <begin position="405"/>
        <end position="426"/>
    </location>
</feature>
<dbReference type="OrthoDB" id="9766267at2"/>
<dbReference type="AlphaFoldDB" id="A0A3M6RA07"/>
<comment type="subcellular location">
    <subcellularLocation>
        <location evidence="1">Membrane</location>
        <topology evidence="1">Multi-pass membrane protein</topology>
    </subcellularLocation>
</comment>
<proteinExistence type="predicted"/>
<feature type="transmembrane region" description="Helical" evidence="5">
    <location>
        <begin position="376"/>
        <end position="398"/>
    </location>
</feature>
<evidence type="ECO:0000256" key="3">
    <source>
        <dbReference type="ARBA" id="ARBA00022989"/>
    </source>
</evidence>
<comment type="caution">
    <text evidence="6">The sequence shown here is derived from an EMBL/GenBank/DDBJ whole genome shotgun (WGS) entry which is preliminary data.</text>
</comment>
<keyword evidence="2 5" id="KW-0812">Transmembrane</keyword>
<evidence type="ECO:0000256" key="4">
    <source>
        <dbReference type="ARBA" id="ARBA00023136"/>
    </source>
</evidence>
<protein>
    <submittedName>
        <fullName evidence="6">SLC13 family permease</fullName>
    </submittedName>
</protein>
<feature type="transmembrane region" description="Helical" evidence="5">
    <location>
        <begin position="76"/>
        <end position="92"/>
    </location>
</feature>
<feature type="transmembrane region" description="Helical" evidence="5">
    <location>
        <begin position="232"/>
        <end position="253"/>
    </location>
</feature>
<evidence type="ECO:0000313" key="7">
    <source>
        <dbReference type="Proteomes" id="UP000275180"/>
    </source>
</evidence>
<dbReference type="InterPro" id="IPR051679">
    <property type="entry name" value="DASS-Related_Transporters"/>
</dbReference>
<keyword evidence="4 5" id="KW-0472">Membrane</keyword>
<feature type="transmembrane region" description="Helical" evidence="5">
    <location>
        <begin position="141"/>
        <end position="157"/>
    </location>
</feature>
<evidence type="ECO:0000256" key="2">
    <source>
        <dbReference type="ARBA" id="ARBA00022692"/>
    </source>
</evidence>
<dbReference type="Proteomes" id="UP000275180">
    <property type="component" value="Unassembled WGS sequence"/>
</dbReference>
<dbReference type="GO" id="GO:0022857">
    <property type="term" value="F:transmembrane transporter activity"/>
    <property type="evidence" value="ECO:0007669"/>
    <property type="project" value="InterPro"/>
</dbReference>
<dbReference type="Pfam" id="PF00939">
    <property type="entry name" value="Na_sulph_symp"/>
    <property type="match status" value="1"/>
</dbReference>
<keyword evidence="3 5" id="KW-1133">Transmembrane helix</keyword>
<dbReference type="PANTHER" id="PTHR43652">
    <property type="entry name" value="BASIC AMINO ACID ANTIPORTER YFCC-RELATED"/>
    <property type="match status" value="1"/>
</dbReference>
<feature type="transmembrane region" description="Helical" evidence="5">
    <location>
        <begin position="104"/>
        <end position="129"/>
    </location>
</feature>
<reference evidence="6 7" key="1">
    <citation type="submission" date="2018-10" db="EMBL/GenBank/DDBJ databases">
        <title>Comamonadaceae CDC group NO-1 genome sequencing and assembly.</title>
        <authorList>
            <person name="Bernier A.-M."/>
            <person name="Bernard K."/>
        </authorList>
    </citation>
    <scope>NUCLEOTIDE SEQUENCE [LARGE SCALE GENOMIC DNA]</scope>
    <source>
        <strain evidence="6 7">NML180582</strain>
    </source>
</reference>
<gene>
    <name evidence="6" type="ORF">EBQ34_09190</name>
</gene>
<dbReference type="RefSeq" id="WP_122245223.1">
    <property type="nucleotide sequence ID" value="NZ_RDQJ01000012.1"/>
</dbReference>
<organism evidence="6 7">
    <name type="scientific">Vandammella animalimorsus</name>
    <dbReference type="NCBI Taxonomy" id="2029117"/>
    <lineage>
        <taxon>Bacteria</taxon>
        <taxon>Pseudomonadati</taxon>
        <taxon>Pseudomonadota</taxon>
        <taxon>Betaproteobacteria</taxon>
        <taxon>Burkholderiales</taxon>
        <taxon>Comamonadaceae</taxon>
        <taxon>Vandammella</taxon>
    </lineage>
</organism>
<evidence type="ECO:0000256" key="5">
    <source>
        <dbReference type="SAM" id="Phobius"/>
    </source>
</evidence>
<feature type="transmembrane region" description="Helical" evidence="5">
    <location>
        <begin position="337"/>
        <end position="356"/>
    </location>
</feature>
<evidence type="ECO:0000313" key="6">
    <source>
        <dbReference type="EMBL" id="RMX11938.1"/>
    </source>
</evidence>
<feature type="transmembrane region" description="Helical" evidence="5">
    <location>
        <begin position="186"/>
        <end position="212"/>
    </location>
</feature>
<feature type="transmembrane region" description="Helical" evidence="5">
    <location>
        <begin position="470"/>
        <end position="496"/>
    </location>
</feature>
<accession>A0A3M6RA07</accession>
<evidence type="ECO:0000256" key="1">
    <source>
        <dbReference type="ARBA" id="ARBA00004141"/>
    </source>
</evidence>
<feature type="transmembrane region" description="Helical" evidence="5">
    <location>
        <begin position="310"/>
        <end position="330"/>
    </location>
</feature>
<feature type="transmembrane region" description="Helical" evidence="5">
    <location>
        <begin position="12"/>
        <end position="39"/>
    </location>
</feature>
<dbReference type="GO" id="GO:0005886">
    <property type="term" value="C:plasma membrane"/>
    <property type="evidence" value="ECO:0007669"/>
    <property type="project" value="TreeGrafter"/>
</dbReference>
<dbReference type="InterPro" id="IPR001898">
    <property type="entry name" value="SLC13A/DASS"/>
</dbReference>
<dbReference type="EMBL" id="RDQJ01000012">
    <property type="protein sequence ID" value="RMX11938.1"/>
    <property type="molecule type" value="Genomic_DNA"/>
</dbReference>